<feature type="region of interest" description="Disordered" evidence="1">
    <location>
        <begin position="272"/>
        <end position="358"/>
    </location>
</feature>
<proteinExistence type="predicted"/>
<dbReference type="PANTHER" id="PTHR33670">
    <property type="entry name" value="SPLICING FACTOR, PROLINE- AND GLUTAMINE-RICH-LIKE"/>
    <property type="match status" value="1"/>
</dbReference>
<evidence type="ECO:0000256" key="1">
    <source>
        <dbReference type="SAM" id="MobiDB-lite"/>
    </source>
</evidence>
<evidence type="ECO:0000313" key="3">
    <source>
        <dbReference type="Proteomes" id="UP000734854"/>
    </source>
</evidence>
<gene>
    <name evidence="2" type="ORF">ZIOFF_073545</name>
</gene>
<reference evidence="2 3" key="1">
    <citation type="submission" date="2020-08" db="EMBL/GenBank/DDBJ databases">
        <title>Plant Genome Project.</title>
        <authorList>
            <person name="Zhang R.-G."/>
        </authorList>
    </citation>
    <scope>NUCLEOTIDE SEQUENCE [LARGE SCALE GENOMIC DNA]</scope>
    <source>
        <tissue evidence="2">Rhizome</tissue>
    </source>
</reference>
<protein>
    <submittedName>
        <fullName evidence="2">Uncharacterized protein</fullName>
    </submittedName>
</protein>
<feature type="region of interest" description="Disordered" evidence="1">
    <location>
        <begin position="133"/>
        <end position="153"/>
    </location>
</feature>
<dbReference type="Pfam" id="PF15365">
    <property type="entry name" value="PNRC"/>
    <property type="match status" value="1"/>
</dbReference>
<dbReference type="EMBL" id="JACMSC010000022">
    <property type="protein sequence ID" value="KAG6468852.1"/>
    <property type="molecule type" value="Genomic_DNA"/>
</dbReference>
<dbReference type="PANTHER" id="PTHR33670:SF1">
    <property type="entry name" value="OS09G0416300 PROTEIN"/>
    <property type="match status" value="1"/>
</dbReference>
<name>A0A8J5ETT2_ZINOF</name>
<feature type="region of interest" description="Disordered" evidence="1">
    <location>
        <begin position="56"/>
        <end position="78"/>
    </location>
</feature>
<organism evidence="2 3">
    <name type="scientific">Zingiber officinale</name>
    <name type="common">Ginger</name>
    <name type="synonym">Amomum zingiber</name>
    <dbReference type="NCBI Taxonomy" id="94328"/>
    <lineage>
        <taxon>Eukaryota</taxon>
        <taxon>Viridiplantae</taxon>
        <taxon>Streptophyta</taxon>
        <taxon>Embryophyta</taxon>
        <taxon>Tracheophyta</taxon>
        <taxon>Spermatophyta</taxon>
        <taxon>Magnoliopsida</taxon>
        <taxon>Liliopsida</taxon>
        <taxon>Zingiberales</taxon>
        <taxon>Zingiberaceae</taxon>
        <taxon>Zingiber</taxon>
    </lineage>
</organism>
<dbReference type="GO" id="GO:0016071">
    <property type="term" value="P:mRNA metabolic process"/>
    <property type="evidence" value="ECO:0007669"/>
    <property type="project" value="UniProtKB-ARBA"/>
</dbReference>
<dbReference type="InterPro" id="IPR028322">
    <property type="entry name" value="PNRC-like_rgn"/>
</dbReference>
<feature type="compositionally biased region" description="Acidic residues" evidence="1">
    <location>
        <begin position="307"/>
        <end position="324"/>
    </location>
</feature>
<keyword evidence="3" id="KW-1185">Reference proteome</keyword>
<evidence type="ECO:0000313" key="2">
    <source>
        <dbReference type="EMBL" id="KAG6468852.1"/>
    </source>
</evidence>
<comment type="caution">
    <text evidence="2">The sequence shown here is derived from an EMBL/GenBank/DDBJ whole genome shotgun (WGS) entry which is preliminary data.</text>
</comment>
<sequence>MTKRRRIEVLVLLVSPSSISNSSPPGRSFRGIAAISAMGTEVVRPHDCLLRRTRNPSSRRVVGRRNDSMKEAKPRKREATLAGFRSECVSGRMARDGAALREVRAKTFSTTPRDVYAGSACALSPSPRALPLPRFSRRKEESPAGATSVDPFATRDLRRSSAIRWISNSMPIVGKEHEDDTGDCADHRRQHRHQRLLLHEQRRIKARSRVVIQQRDRREHEQREGGVREVARTELVPGEVVPRCGARVREEPDPASGDDAVIELAVRRVDEAVGEAGEGAGEGTDEEERAGEPPVYGEAVAGVGEERAEELEKEDGAGGEELDEVPNALECAVTHRRSTSGRGSQYPSFELFGHGDGR</sequence>
<accession>A0A8J5ETT2</accession>
<dbReference type="AlphaFoldDB" id="A0A8J5ETT2"/>
<dbReference type="Proteomes" id="UP000734854">
    <property type="component" value="Unassembled WGS sequence"/>
</dbReference>